<dbReference type="AlphaFoldDB" id="K1RXD1"/>
<gene>
    <name evidence="1" type="ORF">OBE_12713</name>
</gene>
<evidence type="ECO:0000313" key="1">
    <source>
        <dbReference type="EMBL" id="EKC53192.1"/>
    </source>
</evidence>
<proteinExistence type="predicted"/>
<dbReference type="Pfam" id="PF12224">
    <property type="entry name" value="Amidoligase_2"/>
    <property type="match status" value="1"/>
</dbReference>
<dbReference type="EMBL" id="AJWZ01008770">
    <property type="protein sequence ID" value="EKC53192.1"/>
    <property type="molecule type" value="Genomic_DNA"/>
</dbReference>
<feature type="non-terminal residue" evidence="1">
    <location>
        <position position="93"/>
    </location>
</feature>
<protein>
    <submittedName>
        <fullName evidence="1">Uncharacterized protein</fullName>
    </submittedName>
</protein>
<organism evidence="1">
    <name type="scientific">human gut metagenome</name>
    <dbReference type="NCBI Taxonomy" id="408170"/>
    <lineage>
        <taxon>unclassified sequences</taxon>
        <taxon>metagenomes</taxon>
        <taxon>organismal metagenomes</taxon>
    </lineage>
</organism>
<sequence>MDRLRREWYEGSDGSYEHYNWTRYYALNLHSVFYRGTLEWRCFESTLHAGKVRANITLALAISAQAINQSRTVMRKTEISENPAFTFRTFLLR</sequence>
<name>K1RXD1_9ZZZZ</name>
<dbReference type="InterPro" id="IPR022025">
    <property type="entry name" value="Amidoligase_2"/>
</dbReference>
<accession>K1RXD1</accession>
<reference evidence="1" key="1">
    <citation type="journal article" date="2013" name="Environ. Microbiol.">
        <title>Microbiota from the distal guts of lean and obese adolescents exhibit partial functional redundancy besides clear differences in community structure.</title>
        <authorList>
            <person name="Ferrer M."/>
            <person name="Ruiz A."/>
            <person name="Lanza F."/>
            <person name="Haange S.B."/>
            <person name="Oberbach A."/>
            <person name="Till H."/>
            <person name="Bargiela R."/>
            <person name="Campoy C."/>
            <person name="Segura M.T."/>
            <person name="Richter M."/>
            <person name="von Bergen M."/>
            <person name="Seifert J."/>
            <person name="Suarez A."/>
        </authorList>
    </citation>
    <scope>NUCLEOTIDE SEQUENCE</scope>
</reference>
<comment type="caution">
    <text evidence="1">The sequence shown here is derived from an EMBL/GenBank/DDBJ whole genome shotgun (WGS) entry which is preliminary data.</text>
</comment>